<evidence type="ECO:0000256" key="3">
    <source>
        <dbReference type="ARBA" id="ARBA00011738"/>
    </source>
</evidence>
<dbReference type="PANTHER" id="PTHR10755:SF0">
    <property type="entry name" value="OXYGEN-DEPENDENT COPROPORPHYRINOGEN-III OXIDASE, MITOCHONDRIAL"/>
    <property type="match status" value="1"/>
</dbReference>
<dbReference type="GO" id="GO:0006782">
    <property type="term" value="P:protoporphyrinogen IX biosynthetic process"/>
    <property type="evidence" value="ECO:0007669"/>
    <property type="project" value="UniProtKB-UniPathway"/>
</dbReference>
<dbReference type="OrthoDB" id="3219254at2759"/>
<comment type="subunit">
    <text evidence="3">Homodimer.</text>
</comment>
<gene>
    <name evidence="7" type="ORF">K503DRAFT_698201</name>
</gene>
<keyword evidence="8" id="KW-1185">Reference proteome</keyword>
<dbReference type="AlphaFoldDB" id="A0A1B7MQ48"/>
<evidence type="ECO:0000256" key="5">
    <source>
        <dbReference type="ARBA" id="ARBA00023002"/>
    </source>
</evidence>
<comment type="pathway">
    <text evidence="1">Porphyrin-containing compound metabolism; protoporphyrin-IX biosynthesis; protoporphyrinogen-IX from coproporphyrinogen-III (O2 route): step 1/1.</text>
</comment>
<evidence type="ECO:0000256" key="4">
    <source>
        <dbReference type="ARBA" id="ARBA00012869"/>
    </source>
</evidence>
<evidence type="ECO:0000256" key="1">
    <source>
        <dbReference type="ARBA" id="ARBA00005168"/>
    </source>
</evidence>
<dbReference type="Gene3D" id="3.40.1500.10">
    <property type="entry name" value="Coproporphyrinogen III oxidase, aerobic"/>
    <property type="match status" value="1"/>
</dbReference>
<comment type="similarity">
    <text evidence="2">Belongs to the aerobic coproporphyrinogen-III oxidase family.</text>
</comment>
<dbReference type="Pfam" id="PF01218">
    <property type="entry name" value="Coprogen_oxidas"/>
    <property type="match status" value="1"/>
</dbReference>
<dbReference type="PRINTS" id="PR00073">
    <property type="entry name" value="COPRGNOXDASE"/>
</dbReference>
<dbReference type="InterPro" id="IPR001260">
    <property type="entry name" value="Coprogen_oxidase_aer"/>
</dbReference>
<organism evidence="7 8">
    <name type="scientific">Rhizopogon vinicolor AM-OR11-026</name>
    <dbReference type="NCBI Taxonomy" id="1314800"/>
    <lineage>
        <taxon>Eukaryota</taxon>
        <taxon>Fungi</taxon>
        <taxon>Dikarya</taxon>
        <taxon>Basidiomycota</taxon>
        <taxon>Agaricomycotina</taxon>
        <taxon>Agaricomycetes</taxon>
        <taxon>Agaricomycetidae</taxon>
        <taxon>Boletales</taxon>
        <taxon>Suillineae</taxon>
        <taxon>Rhizopogonaceae</taxon>
        <taxon>Rhizopogon</taxon>
    </lineage>
</organism>
<dbReference type="InterPro" id="IPR036406">
    <property type="entry name" value="Coprogen_oxidase_aer_sf"/>
</dbReference>
<keyword evidence="5" id="KW-0560">Oxidoreductase</keyword>
<accession>A0A1B7MQ48</accession>
<dbReference type="InParanoid" id="A0A1B7MQ48"/>
<feature type="non-terminal residue" evidence="7">
    <location>
        <position position="1"/>
    </location>
</feature>
<evidence type="ECO:0000313" key="7">
    <source>
        <dbReference type="EMBL" id="OAX34733.1"/>
    </source>
</evidence>
<evidence type="ECO:0000256" key="2">
    <source>
        <dbReference type="ARBA" id="ARBA00010644"/>
    </source>
</evidence>
<dbReference type="GO" id="GO:0005737">
    <property type="term" value="C:cytoplasm"/>
    <property type="evidence" value="ECO:0007669"/>
    <property type="project" value="TreeGrafter"/>
</dbReference>
<dbReference type="PANTHER" id="PTHR10755">
    <property type="entry name" value="COPROPORPHYRINOGEN III OXIDASE, MITOCHONDRIAL"/>
    <property type="match status" value="1"/>
</dbReference>
<dbReference type="SUPFAM" id="SSF102886">
    <property type="entry name" value="Coproporphyrinogen III oxidase"/>
    <property type="match status" value="1"/>
</dbReference>
<dbReference type="GO" id="GO:0004109">
    <property type="term" value="F:coproporphyrinogen oxidase activity"/>
    <property type="evidence" value="ECO:0007669"/>
    <property type="project" value="UniProtKB-EC"/>
</dbReference>
<dbReference type="UniPathway" id="UPA00251">
    <property type="reaction ID" value="UER00322"/>
</dbReference>
<dbReference type="STRING" id="1314800.A0A1B7MQ48"/>
<name>A0A1B7MQ48_9AGAM</name>
<dbReference type="Proteomes" id="UP000092154">
    <property type="component" value="Unassembled WGS sequence"/>
</dbReference>
<sequence>TLQNVCNQHGTELYPAFKKWCDEYFYIAHRQEIRGIGGIFFDDLSTEKHTRLLDDIERPRSKEDMFDFIKALGNAFIPSYLPILERRMSMAMPSTDKQRRWRLLRRGRYVKFNFMHDRGTKFGLKAPSACIESMLIMSLPETARWEYMTDMGSDPESEGRLVAVLKKPIDWVWLGK</sequence>
<evidence type="ECO:0000313" key="8">
    <source>
        <dbReference type="Proteomes" id="UP000092154"/>
    </source>
</evidence>
<dbReference type="PROSITE" id="PS01021">
    <property type="entry name" value="COPROGEN_OXIDASE"/>
    <property type="match status" value="1"/>
</dbReference>
<protein>
    <recommendedName>
        <fullName evidence="4">coproporphyrinogen oxidase</fullName>
        <ecNumber evidence="4">1.3.3.3</ecNumber>
    </recommendedName>
</protein>
<proteinExistence type="inferred from homology"/>
<dbReference type="InterPro" id="IPR018375">
    <property type="entry name" value="Coprogen_oxidase_CS"/>
</dbReference>
<dbReference type="EMBL" id="KV448574">
    <property type="protein sequence ID" value="OAX34733.1"/>
    <property type="molecule type" value="Genomic_DNA"/>
</dbReference>
<dbReference type="EC" id="1.3.3.3" evidence="4"/>
<reference evidence="7 8" key="1">
    <citation type="submission" date="2016-06" db="EMBL/GenBank/DDBJ databases">
        <title>Comparative genomics of the ectomycorrhizal sister species Rhizopogon vinicolor and Rhizopogon vesiculosus (Basidiomycota: Boletales) reveals a divergence of the mating type B locus.</title>
        <authorList>
            <consortium name="DOE Joint Genome Institute"/>
            <person name="Mujic A.B."/>
            <person name="Kuo A."/>
            <person name="Tritt A."/>
            <person name="Lipzen A."/>
            <person name="Chen C."/>
            <person name="Johnson J."/>
            <person name="Sharma A."/>
            <person name="Barry K."/>
            <person name="Grigoriev I.V."/>
            <person name="Spatafora J.W."/>
        </authorList>
    </citation>
    <scope>NUCLEOTIDE SEQUENCE [LARGE SCALE GENOMIC DNA]</scope>
    <source>
        <strain evidence="7 8">AM-OR11-026</strain>
    </source>
</reference>
<evidence type="ECO:0000256" key="6">
    <source>
        <dbReference type="ARBA" id="ARBA00023244"/>
    </source>
</evidence>
<keyword evidence="6" id="KW-0627">Porphyrin biosynthesis</keyword>